<dbReference type="PROSITE" id="PS50853">
    <property type="entry name" value="FN3"/>
    <property type="match status" value="1"/>
</dbReference>
<protein>
    <submittedName>
        <fullName evidence="4">Fibronectin type III domain-containing protein</fullName>
    </submittedName>
</protein>
<dbReference type="InterPro" id="IPR013783">
    <property type="entry name" value="Ig-like_fold"/>
</dbReference>
<dbReference type="InterPro" id="IPR003961">
    <property type="entry name" value="FN3_dom"/>
</dbReference>
<dbReference type="AlphaFoldDB" id="A0A955LWH3"/>
<dbReference type="SMART" id="SM00060">
    <property type="entry name" value="FN3"/>
    <property type="match status" value="1"/>
</dbReference>
<name>A0A955LWH3_UNCKA</name>
<evidence type="ECO:0000256" key="1">
    <source>
        <dbReference type="SAM" id="Phobius"/>
    </source>
</evidence>
<keyword evidence="1" id="KW-0812">Transmembrane</keyword>
<dbReference type="GO" id="GO:0046872">
    <property type="term" value="F:metal ion binding"/>
    <property type="evidence" value="ECO:0007669"/>
    <property type="project" value="InterPro"/>
</dbReference>
<dbReference type="EMBL" id="JAGQKY010000235">
    <property type="protein sequence ID" value="MCA9398003.1"/>
    <property type="molecule type" value="Genomic_DNA"/>
</dbReference>
<feature type="domain" description="Fibronectin type-III" evidence="3">
    <location>
        <begin position="32"/>
        <end position="121"/>
    </location>
</feature>
<feature type="signal peptide" evidence="2">
    <location>
        <begin position="1"/>
        <end position="28"/>
    </location>
</feature>
<reference evidence="4" key="2">
    <citation type="journal article" date="2021" name="Microbiome">
        <title>Successional dynamics and alternative stable states in a saline activated sludge microbial community over 9 years.</title>
        <authorList>
            <person name="Wang Y."/>
            <person name="Ye J."/>
            <person name="Ju F."/>
            <person name="Liu L."/>
            <person name="Boyd J.A."/>
            <person name="Deng Y."/>
            <person name="Parks D.H."/>
            <person name="Jiang X."/>
            <person name="Yin X."/>
            <person name="Woodcroft B.J."/>
            <person name="Tyson G.W."/>
            <person name="Hugenholtz P."/>
            <person name="Polz M.F."/>
            <person name="Zhang T."/>
        </authorList>
    </citation>
    <scope>NUCLEOTIDE SEQUENCE</scope>
    <source>
        <strain evidence="4">HKST-UBA02</strain>
    </source>
</reference>
<keyword evidence="2" id="KW-0732">Signal</keyword>
<dbReference type="Pfam" id="PF16656">
    <property type="entry name" value="Pur_ac_phosph_N"/>
    <property type="match status" value="1"/>
</dbReference>
<dbReference type="CDD" id="cd00063">
    <property type="entry name" value="FN3"/>
    <property type="match status" value="1"/>
</dbReference>
<evidence type="ECO:0000313" key="5">
    <source>
        <dbReference type="Proteomes" id="UP000699691"/>
    </source>
</evidence>
<dbReference type="SUPFAM" id="SSF49363">
    <property type="entry name" value="Purple acid phosphatase, N-terminal domain"/>
    <property type="match status" value="1"/>
</dbReference>
<dbReference type="GO" id="GO:0003993">
    <property type="term" value="F:acid phosphatase activity"/>
    <property type="evidence" value="ECO:0007669"/>
    <property type="project" value="InterPro"/>
</dbReference>
<evidence type="ECO:0000313" key="4">
    <source>
        <dbReference type="EMBL" id="MCA9398003.1"/>
    </source>
</evidence>
<dbReference type="InterPro" id="IPR015914">
    <property type="entry name" value="PAPs_N"/>
</dbReference>
<keyword evidence="1" id="KW-1133">Transmembrane helix</keyword>
<feature type="chain" id="PRO_5037624856" evidence="2">
    <location>
        <begin position="29"/>
        <end position="268"/>
    </location>
</feature>
<organism evidence="4 5">
    <name type="scientific">candidate division WWE3 bacterium</name>
    <dbReference type="NCBI Taxonomy" id="2053526"/>
    <lineage>
        <taxon>Bacteria</taxon>
        <taxon>Katanobacteria</taxon>
    </lineage>
</organism>
<sequence>MSRFRLLPLKLLVVLGLLICTTPASIHAQEVSINNVQIKNVGYTSATIAWFTNVAANSQVSYGKDTLFENTSPSSNTYTDSHSITLTNLKPATQYQFQVTSTTKEGITASSQEMTFSTLSFTFEDSIGNFSTLNATPTPTPVHSNPSVYGQTTYPNTAGQYVQGTTYGTQQPVYIIPPVIYQQPQTNGNTLGAQDIVSPTPIIIQSNQSNDILGLFQSSMIGMAVLVIIVIFSMAGFFYVFFKNKHDIDILKMQITPDNGNPQKNTTQ</sequence>
<evidence type="ECO:0000259" key="3">
    <source>
        <dbReference type="PROSITE" id="PS50853"/>
    </source>
</evidence>
<reference evidence="4" key="1">
    <citation type="submission" date="2020-04" db="EMBL/GenBank/DDBJ databases">
        <authorList>
            <person name="Zhang T."/>
        </authorList>
    </citation>
    <scope>NUCLEOTIDE SEQUENCE</scope>
    <source>
        <strain evidence="4">HKST-UBA02</strain>
    </source>
</reference>
<keyword evidence="1" id="KW-0472">Membrane</keyword>
<dbReference type="Proteomes" id="UP000699691">
    <property type="component" value="Unassembled WGS sequence"/>
</dbReference>
<accession>A0A955LWH3</accession>
<dbReference type="InterPro" id="IPR008963">
    <property type="entry name" value="Purple_acid_Pase-like_N"/>
</dbReference>
<feature type="non-terminal residue" evidence="4">
    <location>
        <position position="268"/>
    </location>
</feature>
<comment type="caution">
    <text evidence="4">The sequence shown here is derived from an EMBL/GenBank/DDBJ whole genome shotgun (WGS) entry which is preliminary data.</text>
</comment>
<evidence type="ECO:0000256" key="2">
    <source>
        <dbReference type="SAM" id="SignalP"/>
    </source>
</evidence>
<gene>
    <name evidence="4" type="ORF">KC573_04190</name>
</gene>
<dbReference type="Gene3D" id="2.60.40.10">
    <property type="entry name" value="Immunoglobulins"/>
    <property type="match status" value="1"/>
</dbReference>
<proteinExistence type="predicted"/>
<feature type="transmembrane region" description="Helical" evidence="1">
    <location>
        <begin position="220"/>
        <end position="242"/>
    </location>
</feature>